<feature type="region of interest" description="Disordered" evidence="1">
    <location>
        <begin position="761"/>
        <end position="781"/>
    </location>
</feature>
<dbReference type="PANTHER" id="PTHR30121:SF6">
    <property type="entry name" value="SLR6007 PROTEIN"/>
    <property type="match status" value="1"/>
</dbReference>
<dbReference type="InterPro" id="IPR032689">
    <property type="entry name" value="TraG-D_C"/>
</dbReference>
<geneLocation type="plasmid" evidence="3 4">
    <name>pRX1</name>
</geneLocation>
<evidence type="ECO:0000313" key="3">
    <source>
        <dbReference type="EMBL" id="WOJ91763.1"/>
    </source>
</evidence>
<dbReference type="Pfam" id="PF12696">
    <property type="entry name" value="TraG-D_C"/>
    <property type="match status" value="1"/>
</dbReference>
<evidence type="ECO:0000313" key="4">
    <source>
        <dbReference type="Proteomes" id="UP001626536"/>
    </source>
</evidence>
<dbReference type="InterPro" id="IPR027417">
    <property type="entry name" value="P-loop_NTPase"/>
</dbReference>
<dbReference type="SUPFAM" id="SSF52540">
    <property type="entry name" value="P-loop containing nucleoside triphosphate hydrolases"/>
    <property type="match status" value="1"/>
</dbReference>
<dbReference type="InterPro" id="IPR051162">
    <property type="entry name" value="T4SS_component"/>
</dbReference>
<accession>A0ABZ0HYW8</accession>
<dbReference type="Gene3D" id="3.40.50.300">
    <property type="entry name" value="P-loop containing nucleotide triphosphate hydrolases"/>
    <property type="match status" value="2"/>
</dbReference>
<reference evidence="3 4" key="1">
    <citation type="submission" date="2023-10" db="EMBL/GenBank/DDBJ databases">
        <title>Novel methanotroph of the genus Methylocapsa from a subarctic wetland.</title>
        <authorList>
            <person name="Belova S.E."/>
            <person name="Oshkin I.Y."/>
            <person name="Miroshnikov K."/>
            <person name="Dedysh S.N."/>
        </authorList>
    </citation>
    <scope>NUCLEOTIDE SEQUENCE [LARGE SCALE GENOMIC DNA]</scope>
    <source>
        <strain evidence="3 4">RX1</strain>
        <plasmid evidence="3 4">pRX1</plasmid>
    </source>
</reference>
<organism evidence="3 4">
    <name type="scientific">Methylocapsa polymorpha</name>
    <dbReference type="NCBI Taxonomy" id="3080828"/>
    <lineage>
        <taxon>Bacteria</taxon>
        <taxon>Pseudomonadati</taxon>
        <taxon>Pseudomonadota</taxon>
        <taxon>Alphaproteobacteria</taxon>
        <taxon>Hyphomicrobiales</taxon>
        <taxon>Beijerinckiaceae</taxon>
        <taxon>Methylocapsa</taxon>
    </lineage>
</organism>
<keyword evidence="3" id="KW-0238">DNA-binding</keyword>
<gene>
    <name evidence="3" type="ORF">RZS28_18720</name>
</gene>
<dbReference type="RefSeq" id="WP_318655191.1">
    <property type="nucleotide sequence ID" value="NZ_CP136863.1"/>
</dbReference>
<dbReference type="GO" id="GO:0003677">
    <property type="term" value="F:DNA binding"/>
    <property type="evidence" value="ECO:0007669"/>
    <property type="project" value="UniProtKB-KW"/>
</dbReference>
<dbReference type="EMBL" id="CP136863">
    <property type="protein sequence ID" value="WOJ91763.1"/>
    <property type="molecule type" value="Genomic_DNA"/>
</dbReference>
<dbReference type="Proteomes" id="UP001626536">
    <property type="component" value="Plasmid pRX1"/>
</dbReference>
<protein>
    <submittedName>
        <fullName evidence="3">Type IV secretion system DNA-binding domain-containing protein</fullName>
    </submittedName>
</protein>
<keyword evidence="3" id="KW-0614">Plasmid</keyword>
<feature type="domain" description="TraD/TraG TraM recognition site" evidence="2">
    <location>
        <begin position="423"/>
        <end position="520"/>
    </location>
</feature>
<evidence type="ECO:0000256" key="1">
    <source>
        <dbReference type="SAM" id="MobiDB-lite"/>
    </source>
</evidence>
<dbReference type="CDD" id="cd01127">
    <property type="entry name" value="TrwB_TraG_TraD_VirD4"/>
    <property type="match status" value="1"/>
</dbReference>
<name>A0ABZ0HYW8_9HYPH</name>
<keyword evidence="4" id="KW-1185">Reference proteome</keyword>
<proteinExistence type="predicted"/>
<dbReference type="PANTHER" id="PTHR30121">
    <property type="entry name" value="UNCHARACTERIZED PROTEIN YJGR-RELATED"/>
    <property type="match status" value="1"/>
</dbReference>
<sequence length="781" mass="83768">MVPREIIGPQDRFERTGAQSLRDIRPITTKLWEGLMSEASGLILGGAAILMFLEPATVDLIVLFSFAYAGLVLTQRVSLPLRLPQSAGVKDWNHPSPETRRPRMAAGTIYLGRDLKGKELWISSEDGRQHATIPGTTGAGKTTAILSFLANALTHGSGFVLVDGKADKKLYGEVLALARRFGRDDDVLHLNLLVAGGSKDSHTFNPFAVGNADAIREMVVSQLGEQSSNDSNGVFRSRAVALIGAVVPVLVWIRDHEGIPIDIEKIRDALELRVIWKLAVKGLFELRDSTSGKITDVKVDIPADVAYPLQAYLGEIPGYDTTLDYNKQKSEKPSEQHGYARFYFTAMFTQLAVSLGHIFKVGQGDIDITDVVLNRRIMVVSLPALENSSDSLAGLGKIVVASLRGMMAQMLHAPADMLGPAAPFHVVLDELAYYATSDLDRMLAQGRSLNIMFWLAFQEVSGIWARLGEKTQTLLGNANLTVAMRQQEASRTREWIEKTAGQTFVTQAISYHGGGGNEYTEARQADVRQVARVDWNDLQRLIEGEAIILSGGRRIYAKLFHAVIDASGPKRFTPPIALAAPDPKTIAVEYERIDALAHTIGRGMVAPGVPEPMSETLQAMLDGFVGAAATGGNAEACVAAAIDAAGRVPLLASEDIGDGVTKTPFAPMLERAVGESRGPARSTGVPADPINANQYSAFVAFEKASGVSPQSARTNALELLAGKDGALREVAAFKHASAPAEELISSIESLARLVKPEVASEAAKGGIEAKRPAAADGGMRP</sequence>
<evidence type="ECO:0000259" key="2">
    <source>
        <dbReference type="Pfam" id="PF12696"/>
    </source>
</evidence>